<dbReference type="InterPro" id="IPR040648">
    <property type="entry name" value="HMGXB3_CxC4"/>
</dbReference>
<dbReference type="SUPFAM" id="SSF82199">
    <property type="entry name" value="SET domain"/>
    <property type="match status" value="1"/>
</dbReference>
<feature type="compositionally biased region" description="Basic and acidic residues" evidence="1">
    <location>
        <begin position="69"/>
        <end position="78"/>
    </location>
</feature>
<keyword evidence="2" id="KW-0732">Signal</keyword>
<gene>
    <name evidence="4" type="ORF">ROHU_007294</name>
</gene>
<reference evidence="4 5" key="1">
    <citation type="submission" date="2018-03" db="EMBL/GenBank/DDBJ databases">
        <title>Draft genome sequence of Rohu Carp (Labeo rohita).</title>
        <authorList>
            <person name="Das P."/>
            <person name="Kushwaha B."/>
            <person name="Joshi C.G."/>
            <person name="Kumar D."/>
            <person name="Nagpure N.S."/>
            <person name="Sahoo L."/>
            <person name="Das S.P."/>
            <person name="Bit A."/>
            <person name="Patnaik S."/>
            <person name="Meher P.K."/>
            <person name="Jayasankar P."/>
            <person name="Koringa P.G."/>
            <person name="Patel N.V."/>
            <person name="Hinsu A.T."/>
            <person name="Kumar R."/>
            <person name="Pandey M."/>
            <person name="Agarwal S."/>
            <person name="Srivastava S."/>
            <person name="Singh M."/>
            <person name="Iquebal M.A."/>
            <person name="Jaiswal S."/>
            <person name="Angadi U.B."/>
            <person name="Kumar N."/>
            <person name="Raza M."/>
            <person name="Shah T.M."/>
            <person name="Rai A."/>
            <person name="Jena J.K."/>
        </authorList>
    </citation>
    <scope>NUCLEOTIDE SEQUENCE [LARGE SCALE GENOMIC DNA]</scope>
    <source>
        <strain evidence="4">DASCIFA01</strain>
        <tissue evidence="4">Testis</tissue>
    </source>
</reference>
<dbReference type="Gene3D" id="1.10.720.30">
    <property type="entry name" value="SAP domain"/>
    <property type="match status" value="1"/>
</dbReference>
<evidence type="ECO:0000256" key="2">
    <source>
        <dbReference type="SAM" id="SignalP"/>
    </source>
</evidence>
<comment type="caution">
    <text evidence="4">The sequence shown here is derived from an EMBL/GenBank/DDBJ whole genome shotgun (WGS) entry which is preliminary data.</text>
</comment>
<feature type="chain" id="PRO_5019855085" evidence="2">
    <location>
        <begin position="29"/>
        <end position="1946"/>
    </location>
</feature>
<feature type="compositionally biased region" description="Low complexity" evidence="1">
    <location>
        <begin position="119"/>
        <end position="129"/>
    </location>
</feature>
<feature type="signal peptide" evidence="2">
    <location>
        <begin position="1"/>
        <end position="28"/>
    </location>
</feature>
<organism evidence="4 5">
    <name type="scientific">Labeo rohita</name>
    <name type="common">Indian major carp</name>
    <name type="synonym">Cyprinus rohita</name>
    <dbReference type="NCBI Taxonomy" id="84645"/>
    <lineage>
        <taxon>Eukaryota</taxon>
        <taxon>Metazoa</taxon>
        <taxon>Chordata</taxon>
        <taxon>Craniata</taxon>
        <taxon>Vertebrata</taxon>
        <taxon>Euteleostomi</taxon>
        <taxon>Actinopterygii</taxon>
        <taxon>Neopterygii</taxon>
        <taxon>Teleostei</taxon>
        <taxon>Ostariophysi</taxon>
        <taxon>Cypriniformes</taxon>
        <taxon>Cyprinidae</taxon>
        <taxon>Labeoninae</taxon>
        <taxon>Labeonini</taxon>
        <taxon>Labeo</taxon>
    </lineage>
</organism>
<dbReference type="PANTHER" id="PTHR17609">
    <property type="entry name" value="HMG DOMAIN-CONTAINING PROTEIN 3"/>
    <property type="match status" value="1"/>
</dbReference>
<dbReference type="InterPro" id="IPR046341">
    <property type="entry name" value="SET_dom_sf"/>
</dbReference>
<dbReference type="PROSITE" id="PS50800">
    <property type="entry name" value="SAP"/>
    <property type="match status" value="1"/>
</dbReference>
<evidence type="ECO:0000259" key="3">
    <source>
        <dbReference type="PROSITE" id="PS50800"/>
    </source>
</evidence>
<accession>A0A498MR13</accession>
<dbReference type="Gene3D" id="1.10.10.1070">
    <property type="entry name" value="Zinc finger, BED domain-containing"/>
    <property type="match status" value="1"/>
</dbReference>
<evidence type="ECO:0000256" key="1">
    <source>
        <dbReference type="SAM" id="MobiDB-lite"/>
    </source>
</evidence>
<feature type="region of interest" description="Disordered" evidence="1">
    <location>
        <begin position="35"/>
        <end position="326"/>
    </location>
</feature>
<dbReference type="EMBL" id="QBIY01012671">
    <property type="protein sequence ID" value="RXN19427.1"/>
    <property type="molecule type" value="Genomic_DNA"/>
</dbReference>
<evidence type="ECO:0000313" key="4">
    <source>
        <dbReference type="EMBL" id="RXN19427.1"/>
    </source>
</evidence>
<dbReference type="SUPFAM" id="SSF140996">
    <property type="entry name" value="Hermes dimerisation domain"/>
    <property type="match status" value="1"/>
</dbReference>
<dbReference type="PANTHER" id="PTHR17609:SF3">
    <property type="entry name" value="SAP DOMAIN-CONTAINING PROTEIN"/>
    <property type="match status" value="1"/>
</dbReference>
<keyword evidence="5" id="KW-1185">Reference proteome</keyword>
<evidence type="ECO:0000313" key="5">
    <source>
        <dbReference type="Proteomes" id="UP000290572"/>
    </source>
</evidence>
<name>A0A498MR13_LABRO</name>
<dbReference type="Proteomes" id="UP000290572">
    <property type="component" value="Unassembled WGS sequence"/>
</dbReference>
<dbReference type="Pfam" id="PF18717">
    <property type="entry name" value="CxC4"/>
    <property type="match status" value="1"/>
</dbReference>
<feature type="compositionally biased region" description="Low complexity" evidence="1">
    <location>
        <begin position="151"/>
        <end position="260"/>
    </location>
</feature>
<proteinExistence type="predicted"/>
<feature type="compositionally biased region" description="Basic and acidic residues" evidence="1">
    <location>
        <begin position="88"/>
        <end position="110"/>
    </location>
</feature>
<feature type="domain" description="SAP" evidence="3">
    <location>
        <begin position="503"/>
        <end position="537"/>
    </location>
</feature>
<protein>
    <submittedName>
        <fullName evidence="4">HMG domain-containing 3 isoform X2</fullName>
    </submittedName>
</protein>
<dbReference type="InterPro" id="IPR039598">
    <property type="entry name" value="HMGXB3"/>
</dbReference>
<sequence length="1946" mass="215459">MCPCRTLSQHLQLCTASLASAGITVGTAVVWDTGEESGIDKSSGDREEDDFGETQGESVDAVDENEALSTKEAKESKRSIVITDSSDEDHVQEERKSTEREGRRQREKAHLLVPPSPHLPSESSSSSSPHKAKKSKKGKKSAKSKRDVTVISGTNTIPSSTSTTSIPSISGTNTIPSISGTNTIPSISGTNTIPSSTSTNTIPSISGTTSIPSISGTNTIPSISGTNTIPSISGTNTIPSSTSTTSIPSISDTNTIPSISGTNTIPSISGTNTIPSISGTNTIPSSTSTTSIPSISGTNTIPSISGTNTIPSSTSTTSIPSISGTNTIPSSTSITSSIVNKKSFSTYCKACPDCGLMYRYQEWSDGIHNFNDHILITLHLCIVLRESLQTHHSVSRATEVLEETENKTFPKKATILHAYMHFEAMTSHSYLYSCYKCEYFPVSGRKNPFVVVPCYNNWAPWIGPKTRRDDIVFNTEHEKFHAPRQATEMADLQMTEERLQDALINLKVEMVRKLCKQCGLDSKGSKMDLILRLRDEMKNRSSYDKIFETVWGASGGWAVVMCPCAVVYSIKFNLRAESPRDYADILLSWKHFPNIAIYNFARGLATHTNLREPEKLPFSPHEGRLAEATTENVQLAGEGKLKVSLPWLKTKKTGTDANCHPITGSSDHYTLYDIFHERNTKDTRDALRRIGLVPELAGWVNSQCAEQLFADMRKNNYFLNTLTPSQHIFMMRNILHHYNTKCNIKTKASIQKVVGKGVQLQLDHNGTAAQIPTEAEERLAYVLDRAKDPSEDLLQLSPAQTSKRSDFWSLAFDELEAMIANQCFQLIAALAASQGKDVFAVNSYVVVTWLPPYNNYPWPALPVKNWQVTFHPAIGTCLYWQILSQVQQLVTQEQELPNPDDVMEVTPPESDSMEITPTPGIYDSAVMKNILLACKWVEENQHHFAGKIELPKILKMKEEDALLAITMRDLFINTMFYEANSIPKKRLDNKLLKMMVKDMQPYNTVNDEGFREFVYALDPRKLITSVTTDMWTSINTEAYLAVTAHFIIDDSLMSCLLDVHRFPQRHTADEIAAALHEIFRDFNIENKVGCSRIVMVKELLRRGFFIMNQPEESEMVLDPEDDSTTVDAANTVTTATPCTPSRDPQTIPSSVDSVSRFLRYLQPTGSEPSLDFLSKSTETQDFVKALQRTDMSASTVLYYIKSMKKFLEYLTLRLDIQKRDPQLRTNCQIYANMLKTVSKTHEDKTFDARLDDAPCIKDCQKILMVVKPDFLRIHENLLTGKEVSNMDKTLYRYYCEALLVFRHMQRPGAVEGFTDADWVERIAQGGRVVIGVRKEKTATMQIALTQDEEACFQLYYKQIRPKNIGLKKFCQSFFTSTSGEAVHSVSQDMNRLHEMYKMTPFRSLDVRRAVETAARKLPAHQHKAVNLYLAHSAVADRKPQPQDIVDAAMQLDSLEGTSSDDTSLAELSNEQRTSQKDFSAFLARFPVSLEGQPPTKKRRVESGFPEDRVFYDKWRAAQYTQREEYLLSHFTHSKPSASKVARLIAQEGWKANYPKPEEIERVWKPAPTGTIEADEVIIKCVSKQGWTGLAIKDFGAEEGLGVVATRPFSKGDIVCDYHGKVIRAAEGMAMLEGLSDEARYLFFFFKAGDRDLCINAQTGCDCHPDTDTVGRRIKSCFKRPNLEPLHCVMKGHMHSPASRKGTGTVNAFLGEASELFAPDAMAVVEGHEGSAASTIWAGMMDVLLGEASEFFAPDAMVLSEGHKHSADSNDRAGTTIVLLDEPSELFATDAMVLFVEHEGSAVSKIWAGTMDRLLGNSQAQVLPVGSQLVFPERNTQAQAQVISEGAQVPFVSRRLEAYSPGAPETDMSAVIALSGRKFFEEKAGIDNPRVNNLGMGAPCGEYSITGGTCGEHLGIGAASGEHSDTGSPCDMGDACGEHLDMGAFCE</sequence>
<feature type="compositionally biased region" description="Low complexity" evidence="1">
    <location>
        <begin position="271"/>
        <end position="326"/>
    </location>
</feature>
<dbReference type="InterPro" id="IPR036361">
    <property type="entry name" value="SAP_dom_sf"/>
</dbReference>
<feature type="compositionally biased region" description="Polar residues" evidence="1">
    <location>
        <begin position="261"/>
        <end position="270"/>
    </location>
</feature>
<feature type="compositionally biased region" description="Basic residues" evidence="1">
    <location>
        <begin position="130"/>
        <end position="143"/>
    </location>
</feature>
<dbReference type="Gene3D" id="2.170.270.10">
    <property type="entry name" value="SET domain"/>
    <property type="match status" value="1"/>
</dbReference>
<dbReference type="InterPro" id="IPR003034">
    <property type="entry name" value="SAP_dom"/>
</dbReference>